<dbReference type="EMBL" id="GEBQ01029757">
    <property type="protein sequence ID" value="JAT10220.1"/>
    <property type="molecule type" value="Transcribed_RNA"/>
</dbReference>
<dbReference type="PROSITE" id="PS00108">
    <property type="entry name" value="PROTEIN_KINASE_ST"/>
    <property type="match status" value="1"/>
</dbReference>
<dbReference type="GO" id="GO:0005737">
    <property type="term" value="C:cytoplasm"/>
    <property type="evidence" value="ECO:0007669"/>
    <property type="project" value="TreeGrafter"/>
</dbReference>
<evidence type="ECO:0000313" key="4">
    <source>
        <dbReference type="EMBL" id="JAT37843.1"/>
    </source>
</evidence>
<protein>
    <recommendedName>
        <fullName evidence="1">Protein kinase domain-containing protein</fullName>
    </recommendedName>
</protein>
<proteinExistence type="predicted"/>
<dbReference type="InterPro" id="IPR011009">
    <property type="entry name" value="Kinase-like_dom_sf"/>
</dbReference>
<dbReference type="InterPro" id="IPR008271">
    <property type="entry name" value="Ser/Thr_kinase_AS"/>
</dbReference>
<dbReference type="EMBL" id="GEBQ01002134">
    <property type="protein sequence ID" value="JAT37843.1"/>
    <property type="molecule type" value="Transcribed_RNA"/>
</dbReference>
<dbReference type="GO" id="GO:1902103">
    <property type="term" value="P:negative regulation of metaphase/anaphase transition of meiotic cell cycle"/>
    <property type="evidence" value="ECO:0007669"/>
    <property type="project" value="TreeGrafter"/>
</dbReference>
<name>A0A1B6MPL5_9HEMI</name>
<dbReference type="PANTHER" id="PTHR23257:SF706">
    <property type="entry name" value="PROTO-ONCOGENE SERINE_THREONINE-PROTEIN KINASE MOS"/>
    <property type="match status" value="1"/>
</dbReference>
<dbReference type="SUPFAM" id="SSF56112">
    <property type="entry name" value="Protein kinase-like (PK-like)"/>
    <property type="match status" value="1"/>
</dbReference>
<evidence type="ECO:0000259" key="1">
    <source>
        <dbReference type="PROSITE" id="PS50011"/>
    </source>
</evidence>
<reference evidence="4" key="1">
    <citation type="submission" date="2015-11" db="EMBL/GenBank/DDBJ databases">
        <title>De novo transcriptome assembly of four potential Pierce s Disease insect vectors from Arizona vineyards.</title>
        <authorList>
            <person name="Tassone E.E."/>
        </authorList>
    </citation>
    <scope>NUCLEOTIDE SEQUENCE</scope>
</reference>
<dbReference type="SMART" id="SM00220">
    <property type="entry name" value="S_TKc"/>
    <property type="match status" value="1"/>
</dbReference>
<dbReference type="GO" id="GO:0004672">
    <property type="term" value="F:protein kinase activity"/>
    <property type="evidence" value="ECO:0007669"/>
    <property type="project" value="InterPro"/>
</dbReference>
<dbReference type="GO" id="GO:0043410">
    <property type="term" value="P:positive regulation of MAPK cascade"/>
    <property type="evidence" value="ECO:0007669"/>
    <property type="project" value="TreeGrafter"/>
</dbReference>
<dbReference type="PANTHER" id="PTHR23257">
    <property type="entry name" value="SERINE-THREONINE PROTEIN KINASE"/>
    <property type="match status" value="1"/>
</dbReference>
<accession>A0A1B6MPL5</accession>
<organism evidence="4">
    <name type="scientific">Graphocephala atropunctata</name>
    <dbReference type="NCBI Taxonomy" id="36148"/>
    <lineage>
        <taxon>Eukaryota</taxon>
        <taxon>Metazoa</taxon>
        <taxon>Ecdysozoa</taxon>
        <taxon>Arthropoda</taxon>
        <taxon>Hexapoda</taxon>
        <taxon>Insecta</taxon>
        <taxon>Pterygota</taxon>
        <taxon>Neoptera</taxon>
        <taxon>Paraneoptera</taxon>
        <taxon>Hemiptera</taxon>
        <taxon>Auchenorrhyncha</taxon>
        <taxon>Membracoidea</taxon>
        <taxon>Cicadellidae</taxon>
        <taxon>Cicadellinae</taxon>
        <taxon>Cicadellini</taxon>
        <taxon>Graphocephala</taxon>
    </lineage>
</organism>
<evidence type="ECO:0000313" key="2">
    <source>
        <dbReference type="EMBL" id="JAT10220.1"/>
    </source>
</evidence>
<dbReference type="GO" id="GO:0005524">
    <property type="term" value="F:ATP binding"/>
    <property type="evidence" value="ECO:0007669"/>
    <property type="project" value="InterPro"/>
</dbReference>
<dbReference type="Gene3D" id="1.10.510.10">
    <property type="entry name" value="Transferase(Phosphotransferase) domain 1"/>
    <property type="match status" value="1"/>
</dbReference>
<evidence type="ECO:0000313" key="3">
    <source>
        <dbReference type="EMBL" id="JAT21836.1"/>
    </source>
</evidence>
<dbReference type="GO" id="GO:0007165">
    <property type="term" value="P:signal transduction"/>
    <property type="evidence" value="ECO:0007669"/>
    <property type="project" value="TreeGrafter"/>
</dbReference>
<dbReference type="EMBL" id="GEBQ01018141">
    <property type="protein sequence ID" value="JAT21836.1"/>
    <property type="molecule type" value="Transcribed_RNA"/>
</dbReference>
<gene>
    <name evidence="2" type="ORF">g.10578</name>
    <name evidence="3" type="ORF">g.10579</name>
    <name evidence="4" type="ORF">g.10581</name>
</gene>
<dbReference type="PROSITE" id="PS50011">
    <property type="entry name" value="PROTEIN_KINASE_DOM"/>
    <property type="match status" value="1"/>
</dbReference>
<dbReference type="Pfam" id="PF00069">
    <property type="entry name" value="Pkinase"/>
    <property type="match status" value="1"/>
</dbReference>
<dbReference type="InterPro" id="IPR000719">
    <property type="entry name" value="Prot_kinase_dom"/>
</dbReference>
<dbReference type="InterPro" id="IPR050167">
    <property type="entry name" value="Ser_Thr_protein_kinase"/>
</dbReference>
<dbReference type="AlphaFoldDB" id="A0A1B6MPL5"/>
<sequence length="214" mass="24294">MNALRLKHPNIIQVYQVIGHSFSDIGFVVMELSGYTNLESLLQYEILPFFIKLRYLKQTGIALEYCHRKGILHLDVKPKNITLAPNNICKLCDFGSSMPIANAEISTSSRSIMGTLQYIAPELLRGKTPTEKSDTYAFGITMWQVIHQEIPYEKEDSHVVVYKVVAQNYRPDTCALVSNTPANHIYKACWKAEPNERPSMSDVVIMLEKITPVM</sequence>
<feature type="domain" description="Protein kinase" evidence="1">
    <location>
        <begin position="1"/>
        <end position="214"/>
    </location>
</feature>